<dbReference type="InterPro" id="IPR004268">
    <property type="entry name" value="MurJ"/>
</dbReference>
<dbReference type="InterPro" id="IPR051050">
    <property type="entry name" value="Lipid_II_flippase_MurJ/MviN"/>
</dbReference>
<evidence type="ECO:0000256" key="9">
    <source>
        <dbReference type="ARBA" id="ARBA00061532"/>
    </source>
</evidence>
<keyword evidence="4 10" id="KW-0133">Cell shape</keyword>
<dbReference type="PANTHER" id="PTHR47019:SF1">
    <property type="entry name" value="LIPID II FLIPPASE MURJ"/>
    <property type="match status" value="1"/>
</dbReference>
<feature type="transmembrane region" description="Helical" evidence="10">
    <location>
        <begin position="400"/>
        <end position="419"/>
    </location>
</feature>
<feature type="transmembrane region" description="Helical" evidence="10">
    <location>
        <begin position="326"/>
        <end position="345"/>
    </location>
</feature>
<evidence type="ECO:0000256" key="2">
    <source>
        <dbReference type="ARBA" id="ARBA00022475"/>
    </source>
</evidence>
<keyword evidence="13" id="KW-1185">Reference proteome</keyword>
<dbReference type="NCBIfam" id="TIGR01695">
    <property type="entry name" value="murJ_mviN"/>
    <property type="match status" value="1"/>
</dbReference>
<feature type="transmembrane region" description="Helical" evidence="10">
    <location>
        <begin position="465"/>
        <end position="485"/>
    </location>
</feature>
<comment type="function">
    <text evidence="8 10 11">Involved in peptidoglycan biosynthesis. Transports lipid-linked peptidoglycan precursors from the inner to the outer leaflet of the cytoplasmic membrane.</text>
</comment>
<feature type="transmembrane region" description="Helical" evidence="10">
    <location>
        <begin position="425"/>
        <end position="445"/>
    </location>
</feature>
<evidence type="ECO:0000256" key="3">
    <source>
        <dbReference type="ARBA" id="ARBA00022692"/>
    </source>
</evidence>
<dbReference type="PIRSF" id="PIRSF002869">
    <property type="entry name" value="MviN"/>
    <property type="match status" value="1"/>
</dbReference>
<keyword evidence="10 11" id="KW-0961">Cell wall biogenesis/degradation</keyword>
<reference evidence="12 13" key="1">
    <citation type="submission" date="2021-02" db="EMBL/GenBank/DDBJ databases">
        <authorList>
            <person name="Han P."/>
        </authorList>
    </citation>
    <scope>NUCLEOTIDE SEQUENCE [LARGE SCALE GENOMIC DNA]</scope>
    <source>
        <strain evidence="12">Candidatus Nitrospira sp. ZN2</strain>
    </source>
</reference>
<evidence type="ECO:0000256" key="4">
    <source>
        <dbReference type="ARBA" id="ARBA00022960"/>
    </source>
</evidence>
<keyword evidence="5 10" id="KW-0573">Peptidoglycan synthesis</keyword>
<comment type="caution">
    <text evidence="12">The sequence shown here is derived from an EMBL/GenBank/DDBJ whole genome shotgun (WGS) entry which is preliminary data.</text>
</comment>
<evidence type="ECO:0000256" key="11">
    <source>
        <dbReference type="PIRNR" id="PIRNR002869"/>
    </source>
</evidence>
<evidence type="ECO:0000256" key="6">
    <source>
        <dbReference type="ARBA" id="ARBA00022989"/>
    </source>
</evidence>
<sequence>MSDPAAPVEPSRPASDETHSVVKAAGLIGVATLSSRILGFVRDMVLARLFGATPAADAFFVAYRVPNLLRELFAEGSMSAAFIPVFTEYYTLKAKRDAWELASATFTTLLTIVTAVTLLGILAAPGIVWLLAPGFRESPDKLALTSLLTQVMFPYLIFISLAALAMGILNSLRAFAAPAFSPVFFNVFTIACMLFLAPWLPEPIIGVAIGIVVGGLAQFAMQLPGLKGRGMLFGWRFNPGHPGVKRIGLLMVPSLLGLSVTQINITVSTILASYFPGGPTYLFYGMRLIQFPLGIFGVALATAILPTLSAQAARGALDELRTTIGFGLRMIFFIILPAMVGLILLRYPIVHLVFEHGSFTQADTLATATALLCYAVGLWAFAGVRIIVSAFYSLQDTRTPAITAGIAVMANILLSLWLMTLLGAAGLALATALASMLNGSILVGVLHRRLGRVAWEAVLRSVARVLGACIPMVAICLWIAGASLWTESGGWILKSAMLFGGIGLSITAYLGVHLVLGSEELDVVLGMVKRKLGRVARKFGAG</sequence>
<protein>
    <recommendedName>
        <fullName evidence="10">Probable lipid II flippase MurJ</fullName>
    </recommendedName>
</protein>
<comment type="subcellular location">
    <subcellularLocation>
        <location evidence="1 10">Cell membrane</location>
        <topology evidence="1 10">Multi-pass membrane protein</topology>
    </subcellularLocation>
</comment>
<accession>A0ABN7KXE4</accession>
<evidence type="ECO:0000313" key="13">
    <source>
        <dbReference type="Proteomes" id="UP000675880"/>
    </source>
</evidence>
<dbReference type="Proteomes" id="UP000675880">
    <property type="component" value="Unassembled WGS sequence"/>
</dbReference>
<feature type="transmembrane region" description="Helical" evidence="10">
    <location>
        <begin position="104"/>
        <end position="132"/>
    </location>
</feature>
<name>A0ABN7KXE4_9BACT</name>
<dbReference type="Pfam" id="PF03023">
    <property type="entry name" value="MurJ"/>
    <property type="match status" value="1"/>
</dbReference>
<gene>
    <name evidence="10 12" type="primary">murJ</name>
    <name evidence="12" type="ORF">NSPZN2_11305</name>
</gene>
<evidence type="ECO:0000256" key="8">
    <source>
        <dbReference type="ARBA" id="ARBA00060041"/>
    </source>
</evidence>
<organism evidence="12 13">
    <name type="scientific">Nitrospira defluvii</name>
    <dbReference type="NCBI Taxonomy" id="330214"/>
    <lineage>
        <taxon>Bacteria</taxon>
        <taxon>Pseudomonadati</taxon>
        <taxon>Nitrospirota</taxon>
        <taxon>Nitrospiria</taxon>
        <taxon>Nitrospirales</taxon>
        <taxon>Nitrospiraceae</taxon>
        <taxon>Nitrospira</taxon>
    </lineage>
</organism>
<dbReference type="EMBL" id="CAJNBJ010000001">
    <property type="protein sequence ID" value="CAE6712876.1"/>
    <property type="molecule type" value="Genomic_DNA"/>
</dbReference>
<feature type="transmembrane region" description="Helical" evidence="10">
    <location>
        <begin position="20"/>
        <end position="38"/>
    </location>
</feature>
<feature type="transmembrane region" description="Helical" evidence="10">
    <location>
        <begin position="247"/>
        <end position="275"/>
    </location>
</feature>
<evidence type="ECO:0000256" key="10">
    <source>
        <dbReference type="HAMAP-Rule" id="MF_02078"/>
    </source>
</evidence>
<feature type="transmembrane region" description="Helical" evidence="10">
    <location>
        <begin position="179"/>
        <end position="198"/>
    </location>
</feature>
<dbReference type="HAMAP" id="MF_02078">
    <property type="entry name" value="MurJ_MviN"/>
    <property type="match status" value="1"/>
</dbReference>
<dbReference type="CDD" id="cd13123">
    <property type="entry name" value="MATE_MurJ_like"/>
    <property type="match status" value="1"/>
</dbReference>
<keyword evidence="10 11" id="KW-0813">Transport</keyword>
<dbReference type="PRINTS" id="PR01806">
    <property type="entry name" value="VIRFACTRMVIN"/>
</dbReference>
<comment type="pathway">
    <text evidence="10">Cell wall biogenesis; peptidoglycan biosynthesis.</text>
</comment>
<evidence type="ECO:0000256" key="5">
    <source>
        <dbReference type="ARBA" id="ARBA00022984"/>
    </source>
</evidence>
<evidence type="ECO:0000256" key="7">
    <source>
        <dbReference type="ARBA" id="ARBA00023136"/>
    </source>
</evidence>
<proteinExistence type="inferred from homology"/>
<dbReference type="RefSeq" id="WP_213041071.1">
    <property type="nucleotide sequence ID" value="NZ_CAJNBJ010000001.1"/>
</dbReference>
<keyword evidence="6 10" id="KW-1133">Transmembrane helix</keyword>
<keyword evidence="3 10" id="KW-0812">Transmembrane</keyword>
<evidence type="ECO:0000256" key="1">
    <source>
        <dbReference type="ARBA" id="ARBA00004651"/>
    </source>
</evidence>
<feature type="transmembrane region" description="Helical" evidence="10">
    <location>
        <begin position="491"/>
        <end position="512"/>
    </location>
</feature>
<keyword evidence="2 10" id="KW-1003">Cell membrane</keyword>
<comment type="similarity">
    <text evidence="9 10 11">Belongs to the MurJ/MviN family.</text>
</comment>
<feature type="transmembrane region" description="Helical" evidence="10">
    <location>
        <begin position="204"/>
        <end position="226"/>
    </location>
</feature>
<evidence type="ECO:0000313" key="12">
    <source>
        <dbReference type="EMBL" id="CAE6712876.1"/>
    </source>
</evidence>
<feature type="transmembrane region" description="Helical" evidence="10">
    <location>
        <begin position="281"/>
        <end position="305"/>
    </location>
</feature>
<feature type="transmembrane region" description="Helical" evidence="10">
    <location>
        <begin position="365"/>
        <end position="388"/>
    </location>
</feature>
<keyword evidence="7 10" id="KW-0472">Membrane</keyword>
<dbReference type="PANTHER" id="PTHR47019">
    <property type="entry name" value="LIPID II FLIPPASE MURJ"/>
    <property type="match status" value="1"/>
</dbReference>
<feature type="transmembrane region" description="Helical" evidence="10">
    <location>
        <begin position="152"/>
        <end position="172"/>
    </location>
</feature>